<keyword evidence="2" id="KW-0732">Signal</keyword>
<sequence length="81" mass="8263">MTVRSLPWLALAMLCVVAASAALAEPQRPPPRERPAQQQPQRPAASNPCAVFGPGFVRMAGSDTCIKLGGATSIGGGVGGY</sequence>
<feature type="chain" id="PRO_5016364153" description="Porin" evidence="2">
    <location>
        <begin position="25"/>
        <end position="81"/>
    </location>
</feature>
<proteinExistence type="predicted"/>
<dbReference type="EMBL" id="QJTI01000001">
    <property type="protein sequence ID" value="PYF05404.1"/>
    <property type="molecule type" value="Genomic_DNA"/>
</dbReference>
<dbReference type="Proteomes" id="UP000248148">
    <property type="component" value="Unassembled WGS sequence"/>
</dbReference>
<reference evidence="3 4" key="1">
    <citation type="submission" date="2018-06" db="EMBL/GenBank/DDBJ databases">
        <title>Genomic Encyclopedia of Archaeal and Bacterial Type Strains, Phase II (KMG-II): from individual species to whole genera.</title>
        <authorList>
            <person name="Goeker M."/>
        </authorList>
    </citation>
    <scope>NUCLEOTIDE SEQUENCE [LARGE SCALE GENOMIC DNA]</scope>
    <source>
        <strain evidence="3 4">JCM 11668</strain>
    </source>
</reference>
<evidence type="ECO:0000313" key="4">
    <source>
        <dbReference type="Proteomes" id="UP000248148"/>
    </source>
</evidence>
<feature type="region of interest" description="Disordered" evidence="1">
    <location>
        <begin position="24"/>
        <end position="49"/>
    </location>
</feature>
<evidence type="ECO:0000256" key="2">
    <source>
        <dbReference type="SAM" id="SignalP"/>
    </source>
</evidence>
<evidence type="ECO:0008006" key="5">
    <source>
        <dbReference type="Google" id="ProtNLM"/>
    </source>
</evidence>
<organism evidence="3 4">
    <name type="scientific">Rhodopseudomonas faecalis</name>
    <dbReference type="NCBI Taxonomy" id="99655"/>
    <lineage>
        <taxon>Bacteria</taxon>
        <taxon>Pseudomonadati</taxon>
        <taxon>Pseudomonadota</taxon>
        <taxon>Alphaproteobacteria</taxon>
        <taxon>Hyphomicrobiales</taxon>
        <taxon>Nitrobacteraceae</taxon>
        <taxon>Rhodopseudomonas</taxon>
    </lineage>
</organism>
<dbReference type="AlphaFoldDB" id="A0A318TL85"/>
<protein>
    <recommendedName>
        <fullName evidence="5">Porin</fullName>
    </recommendedName>
</protein>
<gene>
    <name evidence="3" type="ORF">BJ122_101143</name>
</gene>
<comment type="caution">
    <text evidence="3">The sequence shown here is derived from an EMBL/GenBank/DDBJ whole genome shotgun (WGS) entry which is preliminary data.</text>
</comment>
<dbReference type="RefSeq" id="WP_146227125.1">
    <property type="nucleotide sequence ID" value="NZ_QJTI01000001.1"/>
</dbReference>
<keyword evidence="4" id="KW-1185">Reference proteome</keyword>
<feature type="signal peptide" evidence="2">
    <location>
        <begin position="1"/>
        <end position="24"/>
    </location>
</feature>
<evidence type="ECO:0000256" key="1">
    <source>
        <dbReference type="SAM" id="MobiDB-lite"/>
    </source>
</evidence>
<evidence type="ECO:0000313" key="3">
    <source>
        <dbReference type="EMBL" id="PYF05404.1"/>
    </source>
</evidence>
<accession>A0A318TL85</accession>
<feature type="compositionally biased region" description="Low complexity" evidence="1">
    <location>
        <begin position="36"/>
        <end position="45"/>
    </location>
</feature>
<name>A0A318TL85_9BRAD</name>